<name>A0ABM5R0I7_STRLI</name>
<evidence type="ECO:0008006" key="3">
    <source>
        <dbReference type="Google" id="ProtNLM"/>
    </source>
</evidence>
<protein>
    <recommendedName>
        <fullName evidence="3">Secreted protein</fullName>
    </recommendedName>
</protein>
<reference evidence="2" key="1">
    <citation type="submission" date="2014-08" db="EMBL/GenBank/DDBJ databases">
        <title>Complete genome sequence of Streptomyces lividans TK24.</title>
        <authorList>
            <consortium name="StrepSynth"/>
            <person name="Ruckert C."/>
            <person name="Fridjonson O.H."/>
            <person name="Lambert C."/>
            <person name="van Wezel G.P."/>
            <person name="Bernaerts K."/>
            <person name="Anne J."/>
            <person name="Economou A."/>
            <person name="Kalinowski J."/>
        </authorList>
    </citation>
    <scope>NUCLEOTIDE SEQUENCE [LARGE SCALE GENOMIC DNA]</scope>
    <source>
        <strain evidence="2">TK24</strain>
    </source>
</reference>
<gene>
    <name evidence="1" type="ORF">SLIV_13470</name>
</gene>
<dbReference type="Proteomes" id="UP000028682">
    <property type="component" value="Chromosome"/>
</dbReference>
<sequence>MGRVFHHVRCPVRVVAAAGDGARRAGSRQLAAGYRPLSAPLSVMRMLMTIRRRPDDLRPVPSKEGTPT</sequence>
<accession>A0ABM5R0I7</accession>
<proteinExistence type="predicted"/>
<organism evidence="1 2">
    <name type="scientific">Streptomyces lividans TK24</name>
    <dbReference type="NCBI Taxonomy" id="457428"/>
    <lineage>
        <taxon>Bacteria</taxon>
        <taxon>Bacillati</taxon>
        <taxon>Actinomycetota</taxon>
        <taxon>Actinomycetes</taxon>
        <taxon>Kitasatosporales</taxon>
        <taxon>Streptomycetaceae</taxon>
        <taxon>Streptomyces</taxon>
    </lineage>
</organism>
<evidence type="ECO:0000313" key="2">
    <source>
        <dbReference type="Proteomes" id="UP000028682"/>
    </source>
</evidence>
<dbReference type="EMBL" id="CP009124">
    <property type="protein sequence ID" value="AIJ13680.1"/>
    <property type="molecule type" value="Genomic_DNA"/>
</dbReference>
<evidence type="ECO:0000313" key="1">
    <source>
        <dbReference type="EMBL" id="AIJ13680.1"/>
    </source>
</evidence>
<keyword evidence="2" id="KW-1185">Reference proteome</keyword>